<accession>A0A151IQF0</accession>
<name>A0A151IQF0_9HYME</name>
<protein>
    <submittedName>
        <fullName evidence="1">Uncharacterized protein</fullName>
    </submittedName>
</protein>
<proteinExistence type="predicted"/>
<dbReference type="Proteomes" id="UP000078542">
    <property type="component" value="Unassembled WGS sequence"/>
</dbReference>
<dbReference type="EMBL" id="KQ976794">
    <property type="protein sequence ID" value="KYN08263.1"/>
    <property type="molecule type" value="Genomic_DNA"/>
</dbReference>
<reference evidence="1 2" key="1">
    <citation type="submission" date="2016-03" db="EMBL/GenBank/DDBJ databases">
        <title>Cyphomyrmex costatus WGS genome.</title>
        <authorList>
            <person name="Nygaard S."/>
            <person name="Hu H."/>
            <person name="Boomsma J."/>
            <person name="Zhang G."/>
        </authorList>
    </citation>
    <scope>NUCLEOTIDE SEQUENCE [LARGE SCALE GENOMIC DNA]</scope>
    <source>
        <strain evidence="1">MS0001</strain>
        <tissue evidence="1">Whole body</tissue>
    </source>
</reference>
<keyword evidence="2" id="KW-1185">Reference proteome</keyword>
<gene>
    <name evidence="1" type="ORF">ALC62_00758</name>
</gene>
<evidence type="ECO:0000313" key="2">
    <source>
        <dbReference type="Proteomes" id="UP000078542"/>
    </source>
</evidence>
<organism evidence="1 2">
    <name type="scientific">Cyphomyrmex costatus</name>
    <dbReference type="NCBI Taxonomy" id="456900"/>
    <lineage>
        <taxon>Eukaryota</taxon>
        <taxon>Metazoa</taxon>
        <taxon>Ecdysozoa</taxon>
        <taxon>Arthropoda</taxon>
        <taxon>Hexapoda</taxon>
        <taxon>Insecta</taxon>
        <taxon>Pterygota</taxon>
        <taxon>Neoptera</taxon>
        <taxon>Endopterygota</taxon>
        <taxon>Hymenoptera</taxon>
        <taxon>Apocrita</taxon>
        <taxon>Aculeata</taxon>
        <taxon>Formicoidea</taxon>
        <taxon>Formicidae</taxon>
        <taxon>Myrmicinae</taxon>
        <taxon>Cyphomyrmex</taxon>
    </lineage>
</organism>
<sequence length="100" mass="11460">MCFGVSHHWKCSFLKGCKSKRIAYGGDQRPQSVLIFIALSPFRYTGCPPAGGRPQKPLSYKFQDDWLSRFKDIDMTSIDVVTRSGTIYLDVYRRPHQSRG</sequence>
<dbReference type="AlphaFoldDB" id="A0A151IQF0"/>
<evidence type="ECO:0000313" key="1">
    <source>
        <dbReference type="EMBL" id="KYN08263.1"/>
    </source>
</evidence>